<dbReference type="SMART" id="SM00245">
    <property type="entry name" value="TSPc"/>
    <property type="match status" value="1"/>
</dbReference>
<evidence type="ECO:0000313" key="3">
    <source>
        <dbReference type="EMBL" id="MBH9577084.1"/>
    </source>
</evidence>
<dbReference type="AlphaFoldDB" id="A0A931NHI2"/>
<evidence type="ECO:0000313" key="4">
    <source>
        <dbReference type="Proteomes" id="UP000613266"/>
    </source>
</evidence>
<keyword evidence="1" id="KW-0732">Signal</keyword>
<feature type="signal peptide" evidence="1">
    <location>
        <begin position="1"/>
        <end position="23"/>
    </location>
</feature>
<dbReference type="EMBL" id="JAEDAK010000005">
    <property type="protein sequence ID" value="MBH9577084.1"/>
    <property type="molecule type" value="Genomic_DNA"/>
</dbReference>
<keyword evidence="4" id="KW-1185">Reference proteome</keyword>
<reference evidence="3" key="1">
    <citation type="submission" date="2020-12" db="EMBL/GenBank/DDBJ databases">
        <title>The genome sequence of Inhella sp. 1Y17.</title>
        <authorList>
            <person name="Liu Y."/>
        </authorList>
    </citation>
    <scope>NUCLEOTIDE SEQUENCE</scope>
    <source>
        <strain evidence="3">1Y17</strain>
    </source>
</reference>
<name>A0A931NHI2_9BURK</name>
<dbReference type="GO" id="GO:0008236">
    <property type="term" value="F:serine-type peptidase activity"/>
    <property type="evidence" value="ECO:0007669"/>
    <property type="project" value="InterPro"/>
</dbReference>
<dbReference type="GO" id="GO:0030288">
    <property type="term" value="C:outer membrane-bounded periplasmic space"/>
    <property type="evidence" value="ECO:0007669"/>
    <property type="project" value="TreeGrafter"/>
</dbReference>
<dbReference type="InterPro" id="IPR005151">
    <property type="entry name" value="Tail-specific_protease"/>
</dbReference>
<dbReference type="Gene3D" id="3.90.226.10">
    <property type="entry name" value="2-enoyl-CoA Hydratase, Chain A, domain 1"/>
    <property type="match status" value="1"/>
</dbReference>
<organism evidence="3 4">
    <name type="scientific">Inhella proteolytica</name>
    <dbReference type="NCBI Taxonomy" id="2795029"/>
    <lineage>
        <taxon>Bacteria</taxon>
        <taxon>Pseudomonadati</taxon>
        <taxon>Pseudomonadota</taxon>
        <taxon>Betaproteobacteria</taxon>
        <taxon>Burkholderiales</taxon>
        <taxon>Sphaerotilaceae</taxon>
        <taxon>Inhella</taxon>
    </lineage>
</organism>
<dbReference type="Gene3D" id="3.30.750.44">
    <property type="match status" value="1"/>
</dbReference>
<comment type="caution">
    <text evidence="3">The sequence shown here is derived from an EMBL/GenBank/DDBJ whole genome shotgun (WGS) entry which is preliminary data.</text>
</comment>
<sequence length="494" mass="53357">MLLRTLPRACAPLLAAFSLCVLSACGSGDAPAPPPPPPTLEGVWEFPGYGSLLQVAREAGGWRLTHYETTRAACRLGFEPQPMGSAEAAQRLRLSADGQAVEWLEPGQTLTPGRPGRRMAALPAACQGSRWLRAGEPGYQADALREFDWVWSSFDELYHDFRLSGTDWAAQRQALRGRLNAQSSEAQLFEVLAELVAPLGDGHSALFLGEQVFAKTRKPMLPERLAALFLEKEGLSEPLSPPQQEAQATFVGEAQQALIDLPFAAAPGAPLQSRANSLLRWQRRADGLVLVQLLGLSGLAGDADDLARETPVLQASLDELMRDAQGARGMILDLRFNVGGYDEHAVRLASRFSAAPRHLAYSKQARSGEQRTPLHPVYLEPQGALRFDGPVAVLTSSTTFSAAEVLALALRSLPQVRLIGERSGGALSDVLPRHTGGQLLFGLSNEIYLSPQGEWFEAQGVPVHIDVPLLSPAALEAQRDAGLERAVQWLLTGR</sequence>
<proteinExistence type="predicted"/>
<dbReference type="PANTHER" id="PTHR32060">
    <property type="entry name" value="TAIL-SPECIFIC PROTEASE"/>
    <property type="match status" value="1"/>
</dbReference>
<evidence type="ECO:0000256" key="1">
    <source>
        <dbReference type="SAM" id="SignalP"/>
    </source>
</evidence>
<dbReference type="PROSITE" id="PS51257">
    <property type="entry name" value="PROKAR_LIPOPROTEIN"/>
    <property type="match status" value="1"/>
</dbReference>
<evidence type="ECO:0000259" key="2">
    <source>
        <dbReference type="SMART" id="SM00245"/>
    </source>
</evidence>
<dbReference type="GO" id="GO:0006508">
    <property type="term" value="P:proteolysis"/>
    <property type="evidence" value="ECO:0007669"/>
    <property type="project" value="InterPro"/>
</dbReference>
<accession>A0A931NHI2</accession>
<gene>
    <name evidence="3" type="ORF">I7X39_09210</name>
</gene>
<dbReference type="GO" id="GO:0007165">
    <property type="term" value="P:signal transduction"/>
    <property type="evidence" value="ECO:0007669"/>
    <property type="project" value="TreeGrafter"/>
</dbReference>
<dbReference type="Pfam" id="PF03572">
    <property type="entry name" value="Peptidase_S41"/>
    <property type="match status" value="1"/>
</dbReference>
<dbReference type="InterPro" id="IPR029045">
    <property type="entry name" value="ClpP/crotonase-like_dom_sf"/>
</dbReference>
<dbReference type="GO" id="GO:0004175">
    <property type="term" value="F:endopeptidase activity"/>
    <property type="evidence" value="ECO:0007669"/>
    <property type="project" value="TreeGrafter"/>
</dbReference>
<dbReference type="RefSeq" id="WP_198110858.1">
    <property type="nucleotide sequence ID" value="NZ_JAEDAK010000005.1"/>
</dbReference>
<dbReference type="PANTHER" id="PTHR32060:SF30">
    <property type="entry name" value="CARBOXY-TERMINAL PROCESSING PROTEASE CTPA"/>
    <property type="match status" value="1"/>
</dbReference>
<dbReference type="Proteomes" id="UP000613266">
    <property type="component" value="Unassembled WGS sequence"/>
</dbReference>
<protein>
    <submittedName>
        <fullName evidence="3">S41 family peptidase</fullName>
    </submittedName>
</protein>
<dbReference type="CDD" id="cd07563">
    <property type="entry name" value="Peptidase_S41_IRBP"/>
    <property type="match status" value="1"/>
</dbReference>
<feature type="domain" description="Tail specific protease" evidence="2">
    <location>
        <begin position="271"/>
        <end position="468"/>
    </location>
</feature>
<dbReference type="SUPFAM" id="SSF52096">
    <property type="entry name" value="ClpP/crotonase"/>
    <property type="match status" value="1"/>
</dbReference>
<feature type="chain" id="PRO_5037690813" evidence="1">
    <location>
        <begin position="24"/>
        <end position="494"/>
    </location>
</feature>